<name>A0ABU7ICL7_9SPHI</name>
<dbReference type="Gene3D" id="2.60.40.1120">
    <property type="entry name" value="Carboxypeptidase-like, regulatory domain"/>
    <property type="match status" value="1"/>
</dbReference>
<comment type="caution">
    <text evidence="2">The sequence shown here is derived from an EMBL/GenBank/DDBJ whole genome shotgun (WGS) entry which is preliminary data.</text>
</comment>
<gene>
    <name evidence="2" type="ORF">VRU48_17990</name>
</gene>
<evidence type="ECO:0000313" key="2">
    <source>
        <dbReference type="EMBL" id="MEE1947021.1"/>
    </source>
</evidence>
<dbReference type="EMBL" id="JAZDQT010000003">
    <property type="protein sequence ID" value="MEE1947021.1"/>
    <property type="molecule type" value="Genomic_DNA"/>
</dbReference>
<reference evidence="2 3" key="1">
    <citation type="submission" date="2024-01" db="EMBL/GenBank/DDBJ databases">
        <title>Pedobacter sp. nov., isolated from fresh soil.</title>
        <authorList>
            <person name="Le N.T.T."/>
        </authorList>
    </citation>
    <scope>NUCLEOTIDE SEQUENCE [LARGE SCALE GENOMIC DNA]</scope>
    <source>
        <strain evidence="2 3">KR3-3</strain>
    </source>
</reference>
<feature type="signal peptide" evidence="1">
    <location>
        <begin position="1"/>
        <end position="18"/>
    </location>
</feature>
<evidence type="ECO:0000313" key="3">
    <source>
        <dbReference type="Proteomes" id="UP001336835"/>
    </source>
</evidence>
<dbReference type="SUPFAM" id="SSF49464">
    <property type="entry name" value="Carboxypeptidase regulatory domain-like"/>
    <property type="match status" value="1"/>
</dbReference>
<accession>A0ABU7ICL7</accession>
<protein>
    <submittedName>
        <fullName evidence="2">STN and carboxypeptidase regulatory-like domain-containing protein</fullName>
    </submittedName>
</protein>
<evidence type="ECO:0000256" key="1">
    <source>
        <dbReference type="SAM" id="SignalP"/>
    </source>
</evidence>
<feature type="chain" id="PRO_5046119679" evidence="1">
    <location>
        <begin position="19"/>
        <end position="577"/>
    </location>
</feature>
<sequence>MKIKISLVLLCLATLVKAQTSVYQNNLSKRVTFSARQERVGDVLQKISNAGNFYFAYNGSLINQDSLVNLNAKSQPVREVLDAMFDGKVDYKENDSYIILRYAVNHFTIEPENITTAENLYMISGYVVDTKTGKKVKQASVYEKKLLQSAITDNDGFFTLKFKGEHQSIVLTASKETYRDTALVFLSSINVKPEGYNDPDKEKGTFFGNALEELGIGRFFLSSKQRLQNLNIPSFFANTPFQASLTPGLSSHGMMSSQVVNKFSLNVLGGYTAGVDGVEIGGIFNLNKGDMRMVQVAGVFNVVGRNVEGVQVAGLHNSVQGNIKAVQVSGLLNQVKKNVEGVQIAGLVNIVSQNLRGVQVAGLGNIASREVNGVQVAGLSNIGSRTVHGVQISSLFNYAKNNKGFQLALINASDTSSGTSLGLINLVKTGYHKLSFSTNETINANVAYKSGNANLYTMLIGGYNFSDTAKVISFGLGMGHDFILGKTFSFATELSAQHLYLGNWDYANTLYKGQLNLQFKLFKGLSIFGGPSYNYYVSNAPMGSSGKNYRQQIVPSRHQDVGRYKGWVGWSAGITIM</sequence>
<proteinExistence type="predicted"/>
<dbReference type="RefSeq" id="WP_330109308.1">
    <property type="nucleotide sequence ID" value="NZ_JAZDQT010000003.1"/>
</dbReference>
<dbReference type="Proteomes" id="UP001336835">
    <property type="component" value="Unassembled WGS sequence"/>
</dbReference>
<keyword evidence="3" id="KW-1185">Reference proteome</keyword>
<keyword evidence="1" id="KW-0732">Signal</keyword>
<dbReference type="InterPro" id="IPR008969">
    <property type="entry name" value="CarboxyPept-like_regulatory"/>
</dbReference>
<organism evidence="2 3">
    <name type="scientific">Pedobacter albus</name>
    <dbReference type="NCBI Taxonomy" id="3113905"/>
    <lineage>
        <taxon>Bacteria</taxon>
        <taxon>Pseudomonadati</taxon>
        <taxon>Bacteroidota</taxon>
        <taxon>Sphingobacteriia</taxon>
        <taxon>Sphingobacteriales</taxon>
        <taxon>Sphingobacteriaceae</taxon>
        <taxon>Pedobacter</taxon>
    </lineage>
</organism>